<evidence type="ECO:0000313" key="6">
    <source>
        <dbReference type="Proteomes" id="UP000315017"/>
    </source>
</evidence>
<keyword evidence="6" id="KW-1185">Reference proteome</keyword>
<dbReference type="Proteomes" id="UP000315017">
    <property type="component" value="Chromosome"/>
</dbReference>
<evidence type="ECO:0000313" key="5">
    <source>
        <dbReference type="EMBL" id="QDU27631.1"/>
    </source>
</evidence>
<dbReference type="PANTHER" id="PTHR35889">
    <property type="entry name" value="CYCLOINULO-OLIGOSACCHARIDE FRUCTANOTRANSFERASE-RELATED"/>
    <property type="match status" value="1"/>
</dbReference>
<feature type="region of interest" description="Disordered" evidence="1">
    <location>
        <begin position="551"/>
        <end position="571"/>
    </location>
</feature>
<reference evidence="5 6" key="1">
    <citation type="submission" date="2019-02" db="EMBL/GenBank/DDBJ databases">
        <title>Deep-cultivation of Planctomycetes and their phenomic and genomic characterization uncovers novel biology.</title>
        <authorList>
            <person name="Wiegand S."/>
            <person name="Jogler M."/>
            <person name="Boedeker C."/>
            <person name="Pinto D."/>
            <person name="Vollmers J."/>
            <person name="Rivas-Marin E."/>
            <person name="Kohn T."/>
            <person name="Peeters S.H."/>
            <person name="Heuer A."/>
            <person name="Rast P."/>
            <person name="Oberbeckmann S."/>
            <person name="Bunk B."/>
            <person name="Jeske O."/>
            <person name="Meyerdierks A."/>
            <person name="Storesund J.E."/>
            <person name="Kallscheuer N."/>
            <person name="Luecker S."/>
            <person name="Lage O.M."/>
            <person name="Pohl T."/>
            <person name="Merkel B.J."/>
            <person name="Hornburger P."/>
            <person name="Mueller R.-W."/>
            <person name="Bruemmer F."/>
            <person name="Labrenz M."/>
            <person name="Spormann A.M."/>
            <person name="Op den Camp H."/>
            <person name="Overmann J."/>
            <person name="Amann R."/>
            <person name="Jetten M.S.M."/>
            <person name="Mascher T."/>
            <person name="Medema M.H."/>
            <person name="Devos D.P."/>
            <person name="Kaster A.-K."/>
            <person name="Ovreas L."/>
            <person name="Rohde M."/>
            <person name="Galperin M.Y."/>
            <person name="Jogler C."/>
        </authorList>
    </citation>
    <scope>NUCLEOTIDE SEQUENCE [LARGE SCALE GENOMIC DNA]</scope>
    <source>
        <strain evidence="5 6">ETA_A8</strain>
    </source>
</reference>
<evidence type="ECO:0000256" key="2">
    <source>
        <dbReference type="SAM" id="SignalP"/>
    </source>
</evidence>
<keyword evidence="2" id="KW-0732">Signal</keyword>
<dbReference type="RefSeq" id="WP_145088607.1">
    <property type="nucleotide sequence ID" value="NZ_CP036274.1"/>
</dbReference>
<dbReference type="PANTHER" id="PTHR35889:SF3">
    <property type="entry name" value="F-BOX DOMAIN-CONTAINING PROTEIN"/>
    <property type="match status" value="1"/>
</dbReference>
<evidence type="ECO:0000259" key="4">
    <source>
        <dbReference type="Pfam" id="PF07587"/>
    </source>
</evidence>
<name>A0A517YBP3_9BACT</name>
<dbReference type="InterPro" id="IPR022655">
    <property type="entry name" value="DUF1553"/>
</dbReference>
<dbReference type="EMBL" id="CP036274">
    <property type="protein sequence ID" value="QDU27631.1"/>
    <property type="molecule type" value="Genomic_DNA"/>
</dbReference>
<sequence length="881" mass="98353" precursor="true">MNRPLWICCALLLAGTCSWLVAEEAPRLQIFPPLLTLDGAGDRASIVAVVTQANGRTVDVSAQVKLSASQPELVKIEGREIISIADGTAELMIEHSGQQTKIPLTVKNAAATTAPSFRHDVLPVLTRFGCNQGACHGKLAGQNGFRLSLRGYAPEWDHGWLTREFYGRRISSTTPADSLLIRKPNGREPHGGGRLFEPGSRAEQTLLDWITTGTPNAIADEPAVTKLEVFPGDRNTAAGDTQQLAVYAHYENGRVRDVTWLAQFFTNDASVVEVSPTGLVKCLRAGETVVRVHFQGEVVVTQFTIPFADPVPADQLAERRNVVDQHVFEKLAVLRIPPSAGADDATFLRRVYLDTIGTLPTVAETEQFLASSSPNKRSQLIDELLQRPEWVDFWTLQLCDQLQNRKERDHDVRGTKGVRSFHAWMREQLQANRSWDKIAADVLTSQGSVGAHPQVGYYIVTLGEQRRAEDSDLVSSVAQAFVGTRVGCAKCHNHPLERYTQDDYYRFAAFFARTQLQRKNPAEGMTNLIFRNEEEERARRQLDDAQKKLAEAKSNLEGKEGSEAEKLQKELKNRQQQVDIYEKGVASALAKPPQVRQPRTGQMMPPLPLDRSEVSLAENTDPRTALVRWMHQPTNETFTGNMVNRLWKHFFSVGLVEPVDDLRASNPPSNRPLWQALNREFVEHQYDLKHLMKLMLNSRTYQLSSTTVAANEQDQRHYSHYYARRLPAEVLLDAISQVTEVPDQFPGYPVGLRAIQVPDPGVSSSFLAMFGRSDRVTACACERSGEVTLPQLLHLQCGDGLTQKLNQPESRLKQLLTAKLDNGPLARSIFLSALAREPRPAELQAIETALGDAKTDDASREEAVRDLFWAVLNTKEFAFNH</sequence>
<feature type="signal peptide" evidence="2">
    <location>
        <begin position="1"/>
        <end position="22"/>
    </location>
</feature>
<protein>
    <submittedName>
        <fullName evidence="5">Uncharacterized protein</fullName>
    </submittedName>
</protein>
<feature type="domain" description="DUF1549" evidence="3">
    <location>
        <begin position="323"/>
        <end position="515"/>
    </location>
</feature>
<evidence type="ECO:0000256" key="1">
    <source>
        <dbReference type="SAM" id="MobiDB-lite"/>
    </source>
</evidence>
<dbReference type="SUPFAM" id="SSF49373">
    <property type="entry name" value="Invasin/intimin cell-adhesion fragments"/>
    <property type="match status" value="1"/>
</dbReference>
<dbReference type="Pfam" id="PF07583">
    <property type="entry name" value="PSCyt2"/>
    <property type="match status" value="1"/>
</dbReference>
<organism evidence="5 6">
    <name type="scientific">Anatilimnocola aggregata</name>
    <dbReference type="NCBI Taxonomy" id="2528021"/>
    <lineage>
        <taxon>Bacteria</taxon>
        <taxon>Pseudomonadati</taxon>
        <taxon>Planctomycetota</taxon>
        <taxon>Planctomycetia</taxon>
        <taxon>Pirellulales</taxon>
        <taxon>Pirellulaceae</taxon>
        <taxon>Anatilimnocola</taxon>
    </lineage>
</organism>
<dbReference type="Pfam" id="PF07587">
    <property type="entry name" value="PSD1"/>
    <property type="match status" value="1"/>
</dbReference>
<feature type="domain" description="DUF1553" evidence="4">
    <location>
        <begin position="623"/>
        <end position="848"/>
    </location>
</feature>
<dbReference type="InterPro" id="IPR011444">
    <property type="entry name" value="DUF1549"/>
</dbReference>
<dbReference type="Gene3D" id="2.60.40.1080">
    <property type="match status" value="1"/>
</dbReference>
<proteinExistence type="predicted"/>
<accession>A0A517YBP3</accession>
<dbReference type="OrthoDB" id="230308at2"/>
<feature type="chain" id="PRO_5022190214" evidence="2">
    <location>
        <begin position="23"/>
        <end position="881"/>
    </location>
</feature>
<dbReference type="KEGG" id="aagg:ETAA8_27190"/>
<evidence type="ECO:0000259" key="3">
    <source>
        <dbReference type="Pfam" id="PF07583"/>
    </source>
</evidence>
<dbReference type="AlphaFoldDB" id="A0A517YBP3"/>
<gene>
    <name evidence="5" type="ORF">ETAA8_27190</name>
</gene>
<feature type="region of interest" description="Disordered" evidence="1">
    <location>
        <begin position="589"/>
        <end position="608"/>
    </location>
</feature>
<dbReference type="InterPro" id="IPR008964">
    <property type="entry name" value="Invasin/intimin_cell_adhesion"/>
</dbReference>